<dbReference type="CDD" id="cd01840">
    <property type="entry name" value="SGNH_hydrolase_yrhL_like"/>
    <property type="match status" value="1"/>
</dbReference>
<dbReference type="SUPFAM" id="SSF52266">
    <property type="entry name" value="SGNH hydrolase"/>
    <property type="match status" value="1"/>
</dbReference>
<sequence length="710" mass="73243">MRALARPEQRTDAGPRRIAGLDGLRAIAVILAVGFHLVPAALPGGFIGVDMFFVLSGFLITTILLREHAARGRLSLRTFWMHRLRRLGPALVLTVVGTTALVGLAITVLQVRGQPAAGSLWGDLLVGVGVQLGAAATFTSNWVTVALGQGYATSATPRLFENLWSLAVEEQFYLLWPLVVMGVLAWGVAARRAAWAAALLAACSAVAMAFAAAGADPTRAYMGTDTHAFGLMLGAALAFAWRGGQARRPTGATRTAALGAGAAGAAVIAALALLMPWDAPWTYRGGLLAASVAAAAVIGTVLAVPGVGRRLDAAPLRWIGDRSYGIYLWHWPLLVIVAAAVDQGPPSSASPLAVVLTAAATVAIAAASYRWIEAPVRRLGFRGAFRALEAWLRPEVAQGRGIDATRARRAALAGGAAAATVALSTSAVASAPHQTALESRLEAGASVVSASVAYEAAVSEPEAFEADEAGEAGEGTAPWFGGPFATGGAVEQPLPPRAGGARDETGSVSAASEVRAVEADGPIRDVETVEEAAEEAAHGPSEDEAPAPRKVPAGKEITVVGDSVTLGSAPALAEALPGVAVDAEVGRQFAVGVDRIAQLARKDRLRPYVVVALGTNGAVTPEEMDRLLRVVGDRTVVLVTPYGDRSWMAGSQKQVRAAAKRHDNVVLADWQRAVEADPGLLGPDGIHPDDEGSAVFATVVKRALRSAVSG</sequence>
<feature type="transmembrane region" description="Helical" evidence="9">
    <location>
        <begin position="227"/>
        <end position="244"/>
    </location>
</feature>
<protein>
    <submittedName>
        <fullName evidence="11">Peptidoglycan/LPS O-acetylase OafA/YrhL, contains acyltransferase and SGNH-hydrolase domains</fullName>
    </submittedName>
</protein>
<feature type="transmembrane region" description="Helical" evidence="9">
    <location>
        <begin position="283"/>
        <end position="304"/>
    </location>
</feature>
<keyword evidence="11" id="KW-0378">Hydrolase</keyword>
<feature type="region of interest" description="Disordered" evidence="8">
    <location>
        <begin position="467"/>
        <end position="513"/>
    </location>
</feature>
<dbReference type="GO" id="GO:0005886">
    <property type="term" value="C:plasma membrane"/>
    <property type="evidence" value="ECO:0007669"/>
    <property type="project" value="UniProtKB-SubCell"/>
</dbReference>
<dbReference type="GO" id="GO:0016747">
    <property type="term" value="F:acyltransferase activity, transferring groups other than amino-acyl groups"/>
    <property type="evidence" value="ECO:0007669"/>
    <property type="project" value="InterPro"/>
</dbReference>
<accession>A0A1H6UWX2</accession>
<dbReference type="InterPro" id="IPR036514">
    <property type="entry name" value="SGNH_hydro_sf"/>
</dbReference>
<dbReference type="GO" id="GO:0016787">
    <property type="term" value="F:hydrolase activity"/>
    <property type="evidence" value="ECO:0007669"/>
    <property type="project" value="UniProtKB-KW"/>
</dbReference>
<gene>
    <name evidence="11" type="ORF">SAMN05421637_0559</name>
</gene>
<keyword evidence="12" id="KW-1185">Reference proteome</keyword>
<keyword evidence="7 11" id="KW-0012">Acyltransferase</keyword>
<dbReference type="EMBL" id="FNZI01000001">
    <property type="protein sequence ID" value="SEI96166.1"/>
    <property type="molecule type" value="Genomic_DNA"/>
</dbReference>
<evidence type="ECO:0000256" key="2">
    <source>
        <dbReference type="ARBA" id="ARBA00022475"/>
    </source>
</evidence>
<feature type="transmembrane region" description="Helical" evidence="9">
    <location>
        <begin position="44"/>
        <end position="66"/>
    </location>
</feature>
<name>A0A1H6UWX2_9MICO</name>
<evidence type="ECO:0000256" key="8">
    <source>
        <dbReference type="SAM" id="MobiDB-lite"/>
    </source>
</evidence>
<feature type="region of interest" description="Disordered" evidence="8">
    <location>
        <begin position="529"/>
        <end position="550"/>
    </location>
</feature>
<evidence type="ECO:0000256" key="6">
    <source>
        <dbReference type="ARBA" id="ARBA00023136"/>
    </source>
</evidence>
<keyword evidence="5 9" id="KW-1133">Transmembrane helix</keyword>
<feature type="transmembrane region" description="Helical" evidence="9">
    <location>
        <begin position="353"/>
        <end position="372"/>
    </location>
</feature>
<feature type="transmembrane region" description="Helical" evidence="9">
    <location>
        <begin position="21"/>
        <end position="38"/>
    </location>
</feature>
<dbReference type="AlphaFoldDB" id="A0A1H6UWX2"/>
<feature type="transmembrane region" description="Helical" evidence="9">
    <location>
        <begin position="172"/>
        <end position="189"/>
    </location>
</feature>
<dbReference type="STRING" id="1043493.SAMN05421637_0559"/>
<dbReference type="eggNOG" id="COG1835">
    <property type="taxonomic scope" value="Bacteria"/>
</dbReference>
<dbReference type="Proteomes" id="UP000183315">
    <property type="component" value="Unassembled WGS sequence"/>
</dbReference>
<keyword evidence="3 11" id="KW-0808">Transferase</keyword>
<evidence type="ECO:0000256" key="1">
    <source>
        <dbReference type="ARBA" id="ARBA00004651"/>
    </source>
</evidence>
<evidence type="ECO:0000256" key="4">
    <source>
        <dbReference type="ARBA" id="ARBA00022692"/>
    </source>
</evidence>
<dbReference type="PANTHER" id="PTHR23028">
    <property type="entry name" value="ACETYLTRANSFERASE"/>
    <property type="match status" value="1"/>
</dbReference>
<comment type="subcellular location">
    <subcellularLocation>
        <location evidence="1">Cell membrane</location>
        <topology evidence="1">Multi-pass membrane protein</topology>
    </subcellularLocation>
</comment>
<dbReference type="GO" id="GO:0009103">
    <property type="term" value="P:lipopolysaccharide biosynthetic process"/>
    <property type="evidence" value="ECO:0007669"/>
    <property type="project" value="TreeGrafter"/>
</dbReference>
<feature type="transmembrane region" description="Helical" evidence="9">
    <location>
        <begin position="256"/>
        <end position="277"/>
    </location>
</feature>
<organism evidence="11 12">
    <name type="scientific">Demequina mangrovi</name>
    <dbReference type="NCBI Taxonomy" id="1043493"/>
    <lineage>
        <taxon>Bacteria</taxon>
        <taxon>Bacillati</taxon>
        <taxon>Actinomycetota</taxon>
        <taxon>Actinomycetes</taxon>
        <taxon>Micrococcales</taxon>
        <taxon>Demequinaceae</taxon>
        <taxon>Demequina</taxon>
    </lineage>
</organism>
<dbReference type="InterPro" id="IPR002656">
    <property type="entry name" value="Acyl_transf_3_dom"/>
</dbReference>
<evidence type="ECO:0000313" key="11">
    <source>
        <dbReference type="EMBL" id="SEI96166.1"/>
    </source>
</evidence>
<evidence type="ECO:0000256" key="9">
    <source>
        <dbReference type="SAM" id="Phobius"/>
    </source>
</evidence>
<feature type="transmembrane region" description="Helical" evidence="9">
    <location>
        <begin position="324"/>
        <end position="341"/>
    </location>
</feature>
<dbReference type="Gene3D" id="3.40.50.1110">
    <property type="entry name" value="SGNH hydrolase"/>
    <property type="match status" value="1"/>
</dbReference>
<evidence type="ECO:0000313" key="12">
    <source>
        <dbReference type="Proteomes" id="UP000183315"/>
    </source>
</evidence>
<keyword evidence="2" id="KW-1003">Cell membrane</keyword>
<keyword evidence="4 9" id="KW-0812">Transmembrane</keyword>
<proteinExistence type="predicted"/>
<feature type="transmembrane region" description="Helical" evidence="9">
    <location>
        <begin position="87"/>
        <end position="111"/>
    </location>
</feature>
<dbReference type="Pfam" id="PF01757">
    <property type="entry name" value="Acyl_transf_3"/>
    <property type="match status" value="1"/>
</dbReference>
<evidence type="ECO:0000256" key="3">
    <source>
        <dbReference type="ARBA" id="ARBA00022679"/>
    </source>
</evidence>
<evidence type="ECO:0000256" key="5">
    <source>
        <dbReference type="ARBA" id="ARBA00022989"/>
    </source>
</evidence>
<feature type="transmembrane region" description="Helical" evidence="9">
    <location>
        <begin position="196"/>
        <end position="215"/>
    </location>
</feature>
<dbReference type="PANTHER" id="PTHR23028:SF53">
    <property type="entry name" value="ACYL_TRANSF_3 DOMAIN-CONTAINING PROTEIN"/>
    <property type="match status" value="1"/>
</dbReference>
<evidence type="ECO:0000256" key="7">
    <source>
        <dbReference type="ARBA" id="ARBA00023315"/>
    </source>
</evidence>
<evidence type="ECO:0000259" key="10">
    <source>
        <dbReference type="Pfam" id="PF01757"/>
    </source>
</evidence>
<dbReference type="InterPro" id="IPR050879">
    <property type="entry name" value="Acyltransferase_3"/>
</dbReference>
<feature type="domain" description="Acyltransferase 3" evidence="10">
    <location>
        <begin position="19"/>
        <end position="369"/>
    </location>
</feature>
<keyword evidence="6 9" id="KW-0472">Membrane</keyword>
<dbReference type="RefSeq" id="WP_042212816.1">
    <property type="nucleotide sequence ID" value="NZ_BBLU01000002.1"/>
</dbReference>
<reference evidence="12" key="1">
    <citation type="submission" date="2016-10" db="EMBL/GenBank/DDBJ databases">
        <authorList>
            <person name="Varghese N."/>
        </authorList>
    </citation>
    <scope>NUCLEOTIDE SEQUENCE [LARGE SCALE GENOMIC DNA]</scope>
    <source>
        <strain evidence="12">DSM 24868</strain>
    </source>
</reference>